<dbReference type="Proteomes" id="UP001358614">
    <property type="component" value="Chromosome 3"/>
</dbReference>
<keyword evidence="3" id="KW-1185">Reference proteome</keyword>
<feature type="region of interest" description="Disordered" evidence="1">
    <location>
        <begin position="21"/>
        <end position="44"/>
    </location>
</feature>
<evidence type="ECO:0000313" key="3">
    <source>
        <dbReference type="Proteomes" id="UP001358614"/>
    </source>
</evidence>
<feature type="compositionally biased region" description="Basic and acidic residues" evidence="1">
    <location>
        <begin position="26"/>
        <end position="40"/>
    </location>
</feature>
<dbReference type="KEGG" id="ker:91107296"/>
<dbReference type="AlphaFoldDB" id="A0AAX4KXM2"/>
<evidence type="ECO:0000256" key="1">
    <source>
        <dbReference type="SAM" id="MobiDB-lite"/>
    </source>
</evidence>
<reference evidence="2 3" key="1">
    <citation type="submission" date="2024-01" db="EMBL/GenBank/DDBJ databases">
        <title>Comparative genomics of Cryptococcus and Kwoniella reveals pathogenesis evolution and contrasting modes of karyotype evolution via chromosome fusion or intercentromeric recombination.</title>
        <authorList>
            <person name="Coelho M.A."/>
            <person name="David-Palma M."/>
            <person name="Shea T."/>
            <person name="Bowers K."/>
            <person name="McGinley-Smith S."/>
            <person name="Mohammad A.W."/>
            <person name="Gnirke A."/>
            <person name="Yurkov A.M."/>
            <person name="Nowrousian M."/>
            <person name="Sun S."/>
            <person name="Cuomo C.A."/>
            <person name="Heitman J."/>
        </authorList>
    </citation>
    <scope>NUCLEOTIDE SEQUENCE [LARGE SCALE GENOMIC DNA]</scope>
    <source>
        <strain evidence="2 3">PYCC6329</strain>
    </source>
</reference>
<evidence type="ECO:0000313" key="2">
    <source>
        <dbReference type="EMBL" id="WWD10360.1"/>
    </source>
</evidence>
<evidence type="ECO:0008006" key="4">
    <source>
        <dbReference type="Google" id="ProtNLM"/>
    </source>
</evidence>
<gene>
    <name evidence="2" type="ORF">V865_008495</name>
</gene>
<name>A0AAX4KXM2_9TREE</name>
<organism evidence="2 3">
    <name type="scientific">Kwoniella europaea PYCC6329</name>
    <dbReference type="NCBI Taxonomy" id="1423913"/>
    <lineage>
        <taxon>Eukaryota</taxon>
        <taxon>Fungi</taxon>
        <taxon>Dikarya</taxon>
        <taxon>Basidiomycota</taxon>
        <taxon>Agaricomycotina</taxon>
        <taxon>Tremellomycetes</taxon>
        <taxon>Tremellales</taxon>
        <taxon>Cryptococcaceae</taxon>
        <taxon>Kwoniella</taxon>
    </lineage>
</organism>
<accession>A0AAX4KXM2</accession>
<dbReference type="RefSeq" id="XP_066088327.1">
    <property type="nucleotide sequence ID" value="XM_066232230.1"/>
</dbReference>
<proteinExistence type="predicted"/>
<protein>
    <recommendedName>
        <fullName evidence="4">F-box domain-containing protein</fullName>
    </recommendedName>
</protein>
<dbReference type="GeneID" id="91107296"/>
<sequence>MGLIAIFTFVRWFVSHHTHKLLGPKPKPERKANTDIDTRPSRPLPTLPDEIWRDIFLLVAEPTNNTPPSWQRTFTGYMMTDRNNSAGKDLATCMRVSATFNRVASDILYNEITTSDPYRFFYGIDYKPPNENRNRMSKIQCLSKVKRISLVYPKSYMKPTPSFSGDFEWMNLSIYRMPQSQEDKKYVKMYLQALDSASHAYQLLQKLREEGGKGMGNIRNVMIGKIPYMATNCVWLFNKTAIEKLSDAKPKPSLEDKIVKDLLERKEEISMGLSRELDYITSMSRYRQVCYHSNFGPWNYLPSPSPDRAIARGSSHAPTHINIFMTELGKPFGKSPYIVHGTTTNWIICKNLFPHYYANQWTSSIDQQVSNTVVWYFKIIRKIIANFIKNKEFPKPGKGIRVVPTRLNIILPVNINSLKVAANILKNGSQPIANHTSTISQADRMLIYGRLEGWLMNKGVAYYHARGLYIHVRESDEGKPINLDRTADQVECSCCGSIEYV</sequence>
<dbReference type="EMBL" id="CP144091">
    <property type="protein sequence ID" value="WWD10360.1"/>
    <property type="molecule type" value="Genomic_DNA"/>
</dbReference>